<dbReference type="Pfam" id="PF02583">
    <property type="entry name" value="Trns_repr_metal"/>
    <property type="match status" value="1"/>
</dbReference>
<comment type="subcellular location">
    <subcellularLocation>
        <location evidence="1">Cytoplasm</location>
    </subcellularLocation>
</comment>
<dbReference type="GO" id="GO:0003677">
    <property type="term" value="F:DNA binding"/>
    <property type="evidence" value="ECO:0007669"/>
    <property type="project" value="InterPro"/>
</dbReference>
<dbReference type="PANTHER" id="PTHR33677:SF4">
    <property type="entry name" value="COPPER-SENSING TRANSCRIPTIONAL REPRESSOR CSOR"/>
    <property type="match status" value="1"/>
</dbReference>
<dbReference type="PANTHER" id="PTHR33677">
    <property type="entry name" value="TRANSCRIPTIONAL REPRESSOR FRMR-RELATED"/>
    <property type="match status" value="1"/>
</dbReference>
<organism evidence="7 8">
    <name type="scientific">Candidatus Gottesmanbacteria bacterium RBG_16_43_7</name>
    <dbReference type="NCBI Taxonomy" id="1798373"/>
    <lineage>
        <taxon>Bacteria</taxon>
        <taxon>Candidatus Gottesmaniibacteriota</taxon>
    </lineage>
</organism>
<evidence type="ECO:0000256" key="4">
    <source>
        <dbReference type="ARBA" id="ARBA00022723"/>
    </source>
</evidence>
<evidence type="ECO:0000313" key="7">
    <source>
        <dbReference type="EMBL" id="OGG10030.1"/>
    </source>
</evidence>
<accession>A0A1F5ZC51</accession>
<evidence type="ECO:0000256" key="5">
    <source>
        <dbReference type="ARBA" id="ARBA00039938"/>
    </source>
</evidence>
<comment type="caution">
    <text evidence="7">The sequence shown here is derived from an EMBL/GenBank/DDBJ whole genome shotgun (WGS) entry which is preliminary data.</text>
</comment>
<gene>
    <name evidence="7" type="ORF">A2154_04320</name>
</gene>
<evidence type="ECO:0000256" key="3">
    <source>
        <dbReference type="ARBA" id="ARBA00022490"/>
    </source>
</evidence>
<evidence type="ECO:0000256" key="6">
    <source>
        <dbReference type="ARBA" id="ARBA00041544"/>
    </source>
</evidence>
<dbReference type="Gene3D" id="1.20.58.1000">
    <property type="entry name" value="Metal-sensitive repressor, helix protomer"/>
    <property type="match status" value="1"/>
</dbReference>
<dbReference type="GO" id="GO:0005737">
    <property type="term" value="C:cytoplasm"/>
    <property type="evidence" value="ECO:0007669"/>
    <property type="project" value="UniProtKB-SubCell"/>
</dbReference>
<dbReference type="GO" id="GO:0045892">
    <property type="term" value="P:negative regulation of DNA-templated transcription"/>
    <property type="evidence" value="ECO:0007669"/>
    <property type="project" value="UniProtKB-ARBA"/>
</dbReference>
<dbReference type="Proteomes" id="UP000176854">
    <property type="component" value="Unassembled WGS sequence"/>
</dbReference>
<protein>
    <recommendedName>
        <fullName evidence="5">Copper-sensing transcriptional repressor CsoR</fullName>
    </recommendedName>
    <alternativeName>
        <fullName evidence="6">Copper-sensitive operon repressor</fullName>
    </alternativeName>
</protein>
<evidence type="ECO:0000256" key="1">
    <source>
        <dbReference type="ARBA" id="ARBA00004496"/>
    </source>
</evidence>
<dbReference type="EMBL" id="MFJC01000006">
    <property type="protein sequence ID" value="OGG10030.1"/>
    <property type="molecule type" value="Genomic_DNA"/>
</dbReference>
<evidence type="ECO:0000256" key="2">
    <source>
        <dbReference type="ARBA" id="ARBA00011738"/>
    </source>
</evidence>
<proteinExistence type="predicted"/>
<comment type="subunit">
    <text evidence="2">Homodimer.</text>
</comment>
<evidence type="ECO:0000313" key="8">
    <source>
        <dbReference type="Proteomes" id="UP000176854"/>
    </source>
</evidence>
<sequence>MPRGIPKLPSFKQNILHRLKITRGHLNRVIDMVESDRYCIDIVHQSMAVQAALKKTDEVILKNHMETCVADAIGHGRKNEVIAEIVKVLEKK</sequence>
<name>A0A1F5ZC51_9BACT</name>
<dbReference type="GO" id="GO:0046872">
    <property type="term" value="F:metal ion binding"/>
    <property type="evidence" value="ECO:0007669"/>
    <property type="project" value="UniProtKB-KW"/>
</dbReference>
<dbReference type="InterPro" id="IPR003735">
    <property type="entry name" value="Metal_Tscrpt_repr"/>
</dbReference>
<keyword evidence="4" id="KW-0479">Metal-binding</keyword>
<keyword evidence="3" id="KW-0963">Cytoplasm</keyword>
<dbReference type="InterPro" id="IPR038390">
    <property type="entry name" value="Metal_Tscrpt_repr_sf"/>
</dbReference>
<dbReference type="STRING" id="1798373.A2154_04320"/>
<dbReference type="AlphaFoldDB" id="A0A1F5ZC51"/>
<reference evidence="7 8" key="1">
    <citation type="journal article" date="2016" name="Nat. Commun.">
        <title>Thousands of microbial genomes shed light on interconnected biogeochemical processes in an aquifer system.</title>
        <authorList>
            <person name="Anantharaman K."/>
            <person name="Brown C.T."/>
            <person name="Hug L.A."/>
            <person name="Sharon I."/>
            <person name="Castelle C.J."/>
            <person name="Probst A.J."/>
            <person name="Thomas B.C."/>
            <person name="Singh A."/>
            <person name="Wilkins M.J."/>
            <person name="Karaoz U."/>
            <person name="Brodie E.L."/>
            <person name="Williams K.H."/>
            <person name="Hubbard S.S."/>
            <person name="Banfield J.F."/>
        </authorList>
    </citation>
    <scope>NUCLEOTIDE SEQUENCE [LARGE SCALE GENOMIC DNA]</scope>
</reference>